<dbReference type="CDD" id="cd24012">
    <property type="entry name" value="ASKHA_NBD_KDGal-kinase"/>
    <property type="match status" value="1"/>
</dbReference>
<organism evidence="1 2">
    <name type="scientific">Roseibium porphyridii</name>
    <dbReference type="NCBI Taxonomy" id="2866279"/>
    <lineage>
        <taxon>Bacteria</taxon>
        <taxon>Pseudomonadati</taxon>
        <taxon>Pseudomonadota</taxon>
        <taxon>Alphaproteobacteria</taxon>
        <taxon>Hyphomicrobiales</taxon>
        <taxon>Stappiaceae</taxon>
        <taxon>Roseibium</taxon>
    </lineage>
</organism>
<accession>A0ABY8FAW0</accession>
<dbReference type="EMBL" id="CP120863">
    <property type="protein sequence ID" value="WFE91292.1"/>
    <property type="molecule type" value="Genomic_DNA"/>
</dbReference>
<dbReference type="RefSeq" id="WP_265683615.1">
    <property type="nucleotide sequence ID" value="NZ_CP120863.1"/>
</dbReference>
<dbReference type="InterPro" id="IPR042258">
    <property type="entry name" value="DGOK_N"/>
</dbReference>
<dbReference type="InterPro" id="IPR042257">
    <property type="entry name" value="DGOK_C"/>
</dbReference>
<sequence>MNKPTANAVYVDWGTSSFRAYLVDETGNCLDQRASVQGVKKIDPGSCEAVLQENIGDWLEGDRVAKILMAGMVGSDLGWCAVPLVRAPCVAAMIAEKLFTAQHSQCAEIQIVPGVASCEDTGHVSGIMRGEEVQVLGGMALQNEKNAVFCLPGSHSKWVNVSEGSITSIRTFMTGELFDLMCGQSVLADCMRHAGAEMDRNTFVAGVECVRSDGNLLEAPFRVRAEFVADPHRSPVERKSFVSGVMIGSEIAAATAEMKADRSGELIVIGSQQLLSAYHLAFTRHGHSITCIQGEEAFIAGCRLLQGRAPKTAS</sequence>
<dbReference type="Proteomes" id="UP001209803">
    <property type="component" value="Chromosome"/>
</dbReference>
<reference evidence="1 2" key="1">
    <citation type="submission" date="2023-03" db="EMBL/GenBank/DDBJ databases">
        <title>Roseibium porphyridii sp. nov. and Roseibium rhodosorbium sp. nov. isolated from marine algae, Porphyridium cruentum and Rhodosorus marinus, respectively.</title>
        <authorList>
            <person name="Lee M.W."/>
            <person name="Choi B.J."/>
            <person name="Lee J.K."/>
            <person name="Choi D.G."/>
            <person name="Baek J.H."/>
            <person name="Bayburt H."/>
            <person name="Kim J.M."/>
            <person name="Han D.M."/>
            <person name="Kim K.H."/>
            <person name="Jeon C.O."/>
        </authorList>
    </citation>
    <scope>NUCLEOTIDE SEQUENCE [LARGE SCALE GENOMIC DNA]</scope>
    <source>
        <strain evidence="1 2">KMA01</strain>
    </source>
</reference>
<proteinExistence type="predicted"/>
<evidence type="ECO:0000313" key="2">
    <source>
        <dbReference type="Proteomes" id="UP001209803"/>
    </source>
</evidence>
<protein>
    <submittedName>
        <fullName evidence="1">2-dehydro-3-deoxygalactonokinase</fullName>
    </submittedName>
</protein>
<dbReference type="InterPro" id="IPR007729">
    <property type="entry name" value="DGOK"/>
</dbReference>
<dbReference type="Gene3D" id="3.30.420.310">
    <property type="entry name" value="2-keto-3-deoxy-galactonokinase, C-terminal domain"/>
    <property type="match status" value="1"/>
</dbReference>
<gene>
    <name evidence="1" type="ORF">K1718_08030</name>
</gene>
<dbReference type="Gene3D" id="3.30.420.300">
    <property type="entry name" value="2-keto-3-deoxy-galactonokinase, substrate binding domain"/>
    <property type="match status" value="1"/>
</dbReference>
<keyword evidence="2" id="KW-1185">Reference proteome</keyword>
<dbReference type="Pfam" id="PF05035">
    <property type="entry name" value="DGOK"/>
    <property type="match status" value="1"/>
</dbReference>
<evidence type="ECO:0000313" key="1">
    <source>
        <dbReference type="EMBL" id="WFE91292.1"/>
    </source>
</evidence>
<name>A0ABY8FAW0_9HYPH</name>